<feature type="compositionally biased region" description="Basic residues" evidence="6">
    <location>
        <begin position="1008"/>
        <end position="1022"/>
    </location>
</feature>
<evidence type="ECO:0000256" key="2">
    <source>
        <dbReference type="ARBA" id="ARBA00022614"/>
    </source>
</evidence>
<feature type="region of interest" description="Disordered" evidence="6">
    <location>
        <begin position="764"/>
        <end position="800"/>
    </location>
</feature>
<dbReference type="PANTHER" id="PTHR45973:SF9">
    <property type="entry name" value="LEUCINE-RICH REPEAT-CONTAINING PROTEIN 46"/>
    <property type="match status" value="1"/>
</dbReference>
<feature type="region of interest" description="Disordered" evidence="6">
    <location>
        <begin position="551"/>
        <end position="572"/>
    </location>
</feature>
<dbReference type="FunFam" id="3.80.10.10:FF:001343">
    <property type="entry name" value="Dynein assembly factor 1"/>
    <property type="match status" value="1"/>
</dbReference>
<evidence type="ECO:0000256" key="3">
    <source>
        <dbReference type="ARBA" id="ARBA00022737"/>
    </source>
</evidence>
<dbReference type="InterPro" id="IPR001611">
    <property type="entry name" value="Leu-rich_rpt"/>
</dbReference>
<dbReference type="SMART" id="SM00365">
    <property type="entry name" value="LRR_SD22"/>
    <property type="match status" value="3"/>
</dbReference>
<feature type="region of interest" description="Disordered" evidence="6">
    <location>
        <begin position="722"/>
        <end position="745"/>
    </location>
</feature>
<evidence type="ECO:0000313" key="10">
    <source>
        <dbReference type="Proteomes" id="UP000747110"/>
    </source>
</evidence>
<comment type="subcellular location">
    <subcellularLocation>
        <location evidence="1">Cytoplasm</location>
        <location evidence="1">Cytoskeleton</location>
        <location evidence="1">Cilium axoneme</location>
    </subcellularLocation>
</comment>
<dbReference type="SUPFAM" id="SSF52075">
    <property type="entry name" value="Outer arm dynein light chain 1"/>
    <property type="match status" value="1"/>
</dbReference>
<feature type="compositionally biased region" description="Low complexity" evidence="6">
    <location>
        <begin position="1173"/>
        <end position="1183"/>
    </location>
</feature>
<dbReference type="EMBL" id="BNCQ01000075">
    <property type="protein sequence ID" value="GIM16230.1"/>
    <property type="molecule type" value="Genomic_DNA"/>
</dbReference>
<feature type="region of interest" description="Disordered" evidence="6">
    <location>
        <begin position="965"/>
        <end position="1050"/>
    </location>
</feature>
<dbReference type="PANTHER" id="PTHR45973">
    <property type="entry name" value="PROTEIN PHOSPHATASE 1 REGULATORY SUBUNIT SDS22-RELATED"/>
    <property type="match status" value="1"/>
</dbReference>
<feature type="region of interest" description="Disordered" evidence="6">
    <location>
        <begin position="884"/>
        <end position="912"/>
    </location>
</feature>
<dbReference type="Proteomes" id="UP000747110">
    <property type="component" value="Unassembled WGS sequence"/>
</dbReference>
<dbReference type="PROSITE" id="PS51450">
    <property type="entry name" value="LRR"/>
    <property type="match status" value="4"/>
</dbReference>
<dbReference type="AlphaFoldDB" id="A0A8J4GXW2"/>
<feature type="compositionally biased region" description="Basic and acidic residues" evidence="6">
    <location>
        <begin position="729"/>
        <end position="745"/>
    </location>
</feature>
<feature type="region of interest" description="Disordered" evidence="6">
    <location>
        <begin position="589"/>
        <end position="633"/>
    </location>
</feature>
<dbReference type="FunFam" id="3.80.10.10:FF:002216">
    <property type="entry name" value="Predicted protein"/>
    <property type="match status" value="1"/>
</dbReference>
<feature type="compositionally biased region" description="Basic and acidic residues" evidence="6">
    <location>
        <begin position="248"/>
        <end position="261"/>
    </location>
</feature>
<dbReference type="InterPro" id="IPR032675">
    <property type="entry name" value="LRR_dom_sf"/>
</dbReference>
<dbReference type="Pfam" id="PF14580">
    <property type="entry name" value="LRR_9"/>
    <property type="match status" value="1"/>
</dbReference>
<reference evidence="8" key="1">
    <citation type="journal article" date="2021" name="Proc. Natl. Acad. Sci. U.S.A.">
        <title>Three genomes in the algal genus Volvox reveal the fate of a haploid sex-determining region after a transition to homothallism.</title>
        <authorList>
            <person name="Yamamoto K."/>
            <person name="Hamaji T."/>
            <person name="Kawai-Toyooka H."/>
            <person name="Matsuzaki R."/>
            <person name="Takahashi F."/>
            <person name="Nishimura Y."/>
            <person name="Kawachi M."/>
            <person name="Noguchi H."/>
            <person name="Minakuchi Y."/>
            <person name="Umen J.G."/>
            <person name="Toyoda A."/>
            <person name="Nozaki H."/>
        </authorList>
    </citation>
    <scope>NUCLEOTIDE SEQUENCE</scope>
    <source>
        <strain evidence="8">NIES-3785</strain>
        <strain evidence="7">NIES-3786</strain>
    </source>
</reference>
<feature type="region of interest" description="Disordered" evidence="6">
    <location>
        <begin position="473"/>
        <end position="496"/>
    </location>
</feature>
<evidence type="ECO:0000256" key="6">
    <source>
        <dbReference type="SAM" id="MobiDB-lite"/>
    </source>
</evidence>
<proteinExistence type="predicted"/>
<evidence type="ECO:0000313" key="9">
    <source>
        <dbReference type="Proteomes" id="UP000722791"/>
    </source>
</evidence>
<evidence type="ECO:0008006" key="11">
    <source>
        <dbReference type="Google" id="ProtNLM"/>
    </source>
</evidence>
<feature type="compositionally biased region" description="Low complexity" evidence="6">
    <location>
        <begin position="307"/>
        <end position="320"/>
    </location>
</feature>
<dbReference type="InterPro" id="IPR050576">
    <property type="entry name" value="Cilia_flagella_integrity"/>
</dbReference>
<comment type="caution">
    <text evidence="8">The sequence shown here is derived from an EMBL/GenBank/DDBJ whole genome shotgun (WGS) entry which is preliminary data.</text>
</comment>
<feature type="region of interest" description="Disordered" evidence="6">
    <location>
        <begin position="1111"/>
        <end position="1132"/>
    </location>
</feature>
<sequence length="1201" mass="122690">MGFQLTPESLRKLCKDLKLYTSCPELNDVLHLQCKGITKLENLDAYTGLKTLYLEQNAISEIENLDKLVNLRCLYLGKNMISSTLGLQALTNLETLDLAENVITTIVDLSKLPLLKTLNISGNRLHTVDDIRDLAACPQLQSLDMTSNRLEAPEVIDFVMTMPLLYLRLMGNPAVSNYKHYRKTLLARIPTLNYLDDSPVFPKDRRLAVAFIEGGGLEAERATRELIRREEEEIREAHRRAFDEMVERARQQPPEPHDPMRFRAVPPGESESDEEGLPALYRRRNRASSANNAAAATAGSLAKPQTGSASDGAAAVGSSAETGGNGSGHGNVPVVANGVPAGGGLLAAAGLETSSSAAASAAAAVTNSSQTGSGNGLVAEVVIGATVAAGQPDASVEAAGGRSVAAGQTQPTHGSLIVRLEEELRDLAASASTSASPGGGDEAAGGVNALLHASLARLHAGVSNMSSPAQLQQLRGNQQHLLQPSSGDAGAGVGAQPALARPDFREELRGRAIARAAARAELASVMSAGAGSDAALSSSATLVAAPLPAGAANAGPASVRGSSHPPRVSRPVWRTPDYQRLWSLALQVGEAQEQQHHQEQEHEQASRLPQELRNEDGPEAEAEEALATAPSATSDGLLLMQAPQLVRYVPPAGSDDSTAGVVGEERIGGEQNSEAGAAPPPLAMASLDLLSAPEALTPDEALSIADSAMGYDRIQRGLGGGGGGGLMHGGRDADLDSARSRGGRESDLDLRVAEVDLDSARGTLMRPGALGDIDSARSYSRPASSRGDFEEMEEDGVGGDERDPAGGAIEAEDIDLELLAAAAAAGAAQTEPQDLFERYSVTAYGRGDTSHLRQRRNSGGDGNRHWVPLGAGVAAAIAPAAGSPLRRSSASADHQVAERGGPSSSGGDGTEVQDAVATATATAAPTAVGVGMGAAGAGLASLGPDCTGLDGDVAPAAGPAAAVAAATSGGGSDSNFADRPQEAAAVGPPPSSPSYLRRTRELPPHIHPQGHGHGQGHGHWSLRRTDTANSRTLESSRDVGDGNDGNDISSDAHQMLRQYDSDVELATAGPGGYFVGGGGAVEYDSDGDGDDEVVADPAELLQRARSILTAEGSGHSAAGGGSGGPGSGGAGLASPADIYHQLAGQLQDPDTLAAARQAVLGSFAPVVAPPPAAAAAVSPMSGPVAGGGGTGRPMSGLYELD</sequence>
<feature type="compositionally biased region" description="Gly residues" evidence="6">
    <location>
        <begin position="1117"/>
        <end position="1131"/>
    </location>
</feature>
<feature type="region of interest" description="Disordered" evidence="6">
    <location>
        <begin position="1171"/>
        <end position="1201"/>
    </location>
</feature>
<feature type="compositionally biased region" description="Polar residues" evidence="6">
    <location>
        <begin position="473"/>
        <end position="486"/>
    </location>
</feature>
<dbReference type="OrthoDB" id="1904536at2759"/>
<protein>
    <recommendedName>
        <fullName evidence="11">Dynein assembly factor 1, axonemal homolog</fullName>
    </recommendedName>
</protein>
<dbReference type="Gene3D" id="3.80.10.10">
    <property type="entry name" value="Ribonuclease Inhibitor"/>
    <property type="match status" value="2"/>
</dbReference>
<gene>
    <name evidence="7" type="ORF">Vretifemale_18925</name>
    <name evidence="8" type="ORF">Vretimale_18846</name>
</gene>
<keyword evidence="5" id="KW-0966">Cell projection</keyword>
<organism evidence="8 9">
    <name type="scientific">Volvox reticuliferus</name>
    <dbReference type="NCBI Taxonomy" id="1737510"/>
    <lineage>
        <taxon>Eukaryota</taxon>
        <taxon>Viridiplantae</taxon>
        <taxon>Chlorophyta</taxon>
        <taxon>core chlorophytes</taxon>
        <taxon>Chlorophyceae</taxon>
        <taxon>CS clade</taxon>
        <taxon>Chlamydomonadales</taxon>
        <taxon>Volvocaceae</taxon>
        <taxon>Volvox</taxon>
    </lineage>
</organism>
<dbReference type="EMBL" id="BNCP01000063">
    <property type="protein sequence ID" value="GIL91244.1"/>
    <property type="molecule type" value="Genomic_DNA"/>
</dbReference>
<keyword evidence="2" id="KW-0433">Leucine-rich repeat</keyword>
<feature type="compositionally biased region" description="Low complexity" evidence="6">
    <location>
        <begin position="776"/>
        <end position="786"/>
    </location>
</feature>
<feature type="region of interest" description="Disordered" evidence="6">
    <location>
        <begin position="248"/>
        <end position="331"/>
    </location>
</feature>
<feature type="compositionally biased region" description="Basic and acidic residues" evidence="6">
    <location>
        <begin position="593"/>
        <end position="616"/>
    </location>
</feature>
<keyword evidence="3" id="KW-0677">Repeat</keyword>
<evidence type="ECO:0000313" key="8">
    <source>
        <dbReference type="EMBL" id="GIM16230.1"/>
    </source>
</evidence>
<feature type="compositionally biased region" description="Low complexity" evidence="6">
    <location>
        <begin position="287"/>
        <end position="296"/>
    </location>
</feature>
<name>A0A8J4GXW2_9CHLO</name>
<evidence type="ECO:0000256" key="4">
    <source>
        <dbReference type="ARBA" id="ARBA00023069"/>
    </source>
</evidence>
<evidence type="ECO:0000256" key="5">
    <source>
        <dbReference type="ARBA" id="ARBA00023273"/>
    </source>
</evidence>
<dbReference type="Proteomes" id="UP000722791">
    <property type="component" value="Unassembled WGS sequence"/>
</dbReference>
<dbReference type="GO" id="GO:0005930">
    <property type="term" value="C:axoneme"/>
    <property type="evidence" value="ECO:0007669"/>
    <property type="project" value="UniProtKB-SubCell"/>
</dbReference>
<evidence type="ECO:0000313" key="7">
    <source>
        <dbReference type="EMBL" id="GIL91244.1"/>
    </source>
</evidence>
<evidence type="ECO:0000256" key="1">
    <source>
        <dbReference type="ARBA" id="ARBA00004430"/>
    </source>
</evidence>
<keyword evidence="10" id="KW-1185">Reference proteome</keyword>
<accession>A0A8J4GXW2</accession>
<keyword evidence="4" id="KW-0969">Cilium</keyword>